<reference evidence="1 2" key="1">
    <citation type="submission" date="2016-09" db="EMBL/GenBank/DDBJ databases">
        <title>Acidihalobacter prosperus V6 (DSM14174).</title>
        <authorList>
            <person name="Khaleque H.N."/>
            <person name="Ramsay J.P."/>
            <person name="Murphy R.J.T."/>
            <person name="Kaksonen A.H."/>
            <person name="Boxall N.J."/>
            <person name="Watkin E.L.J."/>
        </authorList>
    </citation>
    <scope>NUCLEOTIDE SEQUENCE [LARGE SCALE GENOMIC DNA]</scope>
    <source>
        <strain evidence="1 2">V6</strain>
    </source>
</reference>
<dbReference type="KEGG" id="aaeo:BJI67_12335"/>
<dbReference type="EMBL" id="CP017448">
    <property type="protein sequence ID" value="AOV17734.1"/>
    <property type="molecule type" value="Genomic_DNA"/>
</dbReference>
<protein>
    <submittedName>
        <fullName evidence="1">Uncharacterized protein</fullName>
    </submittedName>
</protein>
<accession>A0A1D8K9W4</accession>
<gene>
    <name evidence="1" type="ORF">BJI67_12335</name>
</gene>
<proteinExistence type="predicted"/>
<sequence>MVAGHMRSELSQLRTQVSYLQKRNSALLDKSAQLGRAGEIDREAMRRVQAMLNQMQGKLADLTEEVSFYRSIVSPHKLKPGLHLQHFQITGGQSKQYRYRLVLTQVQDKHRVVKGKIAVQILGQMGGKAKTLDLNQMGAGTMDFSFRYFHAFSGGFALPAGFTPEQIDIRVTPFTRHVAGVEQKVSWKQATSMEG</sequence>
<dbReference type="AlphaFoldDB" id="A0A1D8K9W4"/>
<evidence type="ECO:0000313" key="2">
    <source>
        <dbReference type="Proteomes" id="UP000095342"/>
    </source>
</evidence>
<dbReference type="Proteomes" id="UP000095342">
    <property type="component" value="Chromosome"/>
</dbReference>
<dbReference type="Pfam" id="PF20567">
    <property type="entry name" value="DUF6776"/>
    <property type="match status" value="1"/>
</dbReference>
<evidence type="ECO:0000313" key="1">
    <source>
        <dbReference type="EMBL" id="AOV17734.1"/>
    </source>
</evidence>
<organism evidence="1 2">
    <name type="scientific">Acidihalobacter aeolianus</name>
    <dbReference type="NCBI Taxonomy" id="2792603"/>
    <lineage>
        <taxon>Bacteria</taxon>
        <taxon>Pseudomonadati</taxon>
        <taxon>Pseudomonadota</taxon>
        <taxon>Gammaproteobacteria</taxon>
        <taxon>Chromatiales</taxon>
        <taxon>Ectothiorhodospiraceae</taxon>
        <taxon>Acidihalobacter</taxon>
    </lineage>
</organism>
<keyword evidence="2" id="KW-1185">Reference proteome</keyword>
<dbReference type="InterPro" id="IPR046703">
    <property type="entry name" value="DUF6776"/>
</dbReference>
<name>A0A1D8K9W4_9GAMM</name>